<dbReference type="RefSeq" id="WP_350241464.1">
    <property type="nucleotide sequence ID" value="NZ_CP158297.1"/>
</dbReference>
<geneLocation type="plasmid" evidence="3">
    <name>pDson01</name>
</geneLocation>
<evidence type="ECO:0000256" key="1">
    <source>
        <dbReference type="SAM" id="Phobius"/>
    </source>
</evidence>
<evidence type="ECO:0000259" key="2">
    <source>
        <dbReference type="PROSITE" id="PS50887"/>
    </source>
</evidence>
<dbReference type="InterPro" id="IPR043128">
    <property type="entry name" value="Rev_trsase/Diguanyl_cyclase"/>
</dbReference>
<protein>
    <submittedName>
        <fullName evidence="3">GGDEF domain-containing protein</fullName>
        <ecNumber evidence="3">2.7.7.65</ecNumber>
    </submittedName>
</protein>
<dbReference type="PANTHER" id="PTHR46663">
    <property type="entry name" value="DIGUANYLATE CYCLASE DGCT-RELATED"/>
    <property type="match status" value="1"/>
</dbReference>
<dbReference type="AlphaFoldDB" id="A0AAU7U5J4"/>
<keyword evidence="1" id="KW-0812">Transmembrane</keyword>
<dbReference type="CDD" id="cd01949">
    <property type="entry name" value="GGDEF"/>
    <property type="match status" value="1"/>
</dbReference>
<dbReference type="KEGG" id="dsc:ABOD76_01470"/>
<accession>A0AAU7U5J4</accession>
<dbReference type="InterPro" id="IPR000160">
    <property type="entry name" value="GGDEF_dom"/>
</dbReference>
<keyword evidence="3" id="KW-0808">Transferase</keyword>
<reference evidence="3" key="1">
    <citation type="submission" date="2024-06" db="EMBL/GenBank/DDBJ databases">
        <title>Draft Genome Sequence of Deinococcus sonorensis Type Strain KR-87, a Biofilm Producing Representative of the Genus Deinococcus.</title>
        <authorList>
            <person name="Boren L.S."/>
            <person name="Grosso R.A."/>
            <person name="Hugenberg-Cox A.N."/>
            <person name="Hill J.T.E."/>
            <person name="Albert C.M."/>
            <person name="Tuohy J.M."/>
        </authorList>
    </citation>
    <scope>NUCLEOTIDE SEQUENCE</scope>
    <source>
        <strain evidence="3">KR-87</strain>
        <plasmid evidence="3">pDson01</plasmid>
    </source>
</reference>
<dbReference type="SUPFAM" id="SSF55073">
    <property type="entry name" value="Nucleotide cyclase"/>
    <property type="match status" value="1"/>
</dbReference>
<sequence length="333" mass="35652">MTVGGAAAWVLVLIVLDQPRDVHAASLAAGVLWTALTAALALHPPFVRHIGLWATAIVAALYAYAFGSALFIAPTPDALRDFALTGHAVYLFAFLVLGKRGGALASGVFLGMITLLVIAALLVGHVVLPFAETRLILAFLGMSVLDVSALYAFAQLFERDVAARSMLEALAQYALTDPLTQLPNRRALEERLEEAVARGERHGLPFALLFIDLDHFKQVNDTHGHAVGDALLQAVARRLGGAVGQADVLARISGDEFVVILGDRHPEQGARAAIERIRQALAVPETHEGLQLTIEASIGASIYPRDGTSARDLLRRADEQMYRAKGAARQARP</sequence>
<keyword evidence="1" id="KW-0472">Membrane</keyword>
<gene>
    <name evidence="3" type="ORF">ABOD76_01470</name>
</gene>
<dbReference type="InterPro" id="IPR052163">
    <property type="entry name" value="DGC-Regulatory_Protein"/>
</dbReference>
<organism evidence="3">
    <name type="scientific">Deinococcus sonorensis KR-87</name>
    <dbReference type="NCBI Taxonomy" id="694439"/>
    <lineage>
        <taxon>Bacteria</taxon>
        <taxon>Thermotogati</taxon>
        <taxon>Deinococcota</taxon>
        <taxon>Deinococci</taxon>
        <taxon>Deinococcales</taxon>
        <taxon>Deinococcaceae</taxon>
        <taxon>Deinococcus</taxon>
    </lineage>
</organism>
<dbReference type="EMBL" id="CP158297">
    <property type="protein sequence ID" value="XBV83747.1"/>
    <property type="molecule type" value="Genomic_DNA"/>
</dbReference>
<dbReference type="Gene3D" id="3.30.70.270">
    <property type="match status" value="1"/>
</dbReference>
<dbReference type="PROSITE" id="PS50887">
    <property type="entry name" value="GGDEF"/>
    <property type="match status" value="1"/>
</dbReference>
<proteinExistence type="predicted"/>
<dbReference type="EC" id="2.7.7.65" evidence="3"/>
<evidence type="ECO:0000313" key="3">
    <source>
        <dbReference type="EMBL" id="XBV83747.1"/>
    </source>
</evidence>
<dbReference type="PANTHER" id="PTHR46663:SF3">
    <property type="entry name" value="SLL0267 PROTEIN"/>
    <property type="match status" value="1"/>
</dbReference>
<feature type="domain" description="GGDEF" evidence="2">
    <location>
        <begin position="204"/>
        <end position="333"/>
    </location>
</feature>
<dbReference type="InterPro" id="IPR029787">
    <property type="entry name" value="Nucleotide_cyclase"/>
</dbReference>
<dbReference type="NCBIfam" id="TIGR00254">
    <property type="entry name" value="GGDEF"/>
    <property type="match status" value="1"/>
</dbReference>
<dbReference type="FunFam" id="3.30.70.270:FF:000001">
    <property type="entry name" value="Diguanylate cyclase domain protein"/>
    <property type="match status" value="1"/>
</dbReference>
<keyword evidence="1" id="KW-1133">Transmembrane helix</keyword>
<feature type="transmembrane region" description="Helical" evidence="1">
    <location>
        <begin position="103"/>
        <end position="128"/>
    </location>
</feature>
<dbReference type="GO" id="GO:0052621">
    <property type="term" value="F:diguanylate cyclase activity"/>
    <property type="evidence" value="ECO:0007669"/>
    <property type="project" value="UniProtKB-EC"/>
</dbReference>
<name>A0AAU7U5J4_9DEIO</name>
<keyword evidence="3" id="KW-0548">Nucleotidyltransferase</keyword>
<dbReference type="Pfam" id="PF00990">
    <property type="entry name" value="GGDEF"/>
    <property type="match status" value="1"/>
</dbReference>
<dbReference type="SMART" id="SM00267">
    <property type="entry name" value="GGDEF"/>
    <property type="match status" value="1"/>
</dbReference>
<keyword evidence="3" id="KW-0614">Plasmid</keyword>
<feature type="transmembrane region" description="Helical" evidence="1">
    <location>
        <begin position="50"/>
        <end position="72"/>
    </location>
</feature>
<feature type="transmembrane region" description="Helical" evidence="1">
    <location>
        <begin position="135"/>
        <end position="154"/>
    </location>
</feature>